<evidence type="ECO:0000313" key="7">
    <source>
        <dbReference type="EMBL" id="CUS05778.1"/>
    </source>
</evidence>
<dbReference type="CDD" id="cd00685">
    <property type="entry name" value="Trans_IPPS_HT"/>
    <property type="match status" value="1"/>
</dbReference>
<evidence type="ECO:0000256" key="3">
    <source>
        <dbReference type="ARBA" id="ARBA00022679"/>
    </source>
</evidence>
<dbReference type="Gene3D" id="1.10.600.10">
    <property type="entry name" value="Farnesyl Diphosphate Synthase"/>
    <property type="match status" value="1"/>
</dbReference>
<dbReference type="GO" id="GO:0046872">
    <property type="term" value="F:metal ion binding"/>
    <property type="evidence" value="ECO:0007669"/>
    <property type="project" value="UniProtKB-KW"/>
</dbReference>
<proteinExistence type="inferred from homology"/>
<comment type="cofactor">
    <cofactor evidence="1">
        <name>Mg(2+)</name>
        <dbReference type="ChEBI" id="CHEBI:18420"/>
    </cofactor>
</comment>
<dbReference type="OrthoDB" id="9805316at2"/>
<dbReference type="GO" id="GO:0004659">
    <property type="term" value="F:prenyltransferase activity"/>
    <property type="evidence" value="ECO:0007669"/>
    <property type="project" value="InterPro"/>
</dbReference>
<dbReference type="PANTHER" id="PTHR12001">
    <property type="entry name" value="GERANYLGERANYL PYROPHOSPHATE SYNTHASE"/>
    <property type="match status" value="1"/>
</dbReference>
<keyword evidence="5" id="KW-0460">Magnesium</keyword>
<dbReference type="Proteomes" id="UP000215027">
    <property type="component" value="Chromosome II"/>
</dbReference>
<dbReference type="EC" id="2.5.1.-" evidence="7"/>
<evidence type="ECO:0000256" key="5">
    <source>
        <dbReference type="ARBA" id="ARBA00022842"/>
    </source>
</evidence>
<organism evidence="7 8">
    <name type="scientific">Candidatus Promineifilum breve</name>
    <dbReference type="NCBI Taxonomy" id="1806508"/>
    <lineage>
        <taxon>Bacteria</taxon>
        <taxon>Bacillati</taxon>
        <taxon>Chloroflexota</taxon>
        <taxon>Ardenticatenia</taxon>
        <taxon>Candidatus Promineifilales</taxon>
        <taxon>Candidatus Promineifilaceae</taxon>
        <taxon>Candidatus Promineifilum</taxon>
    </lineage>
</organism>
<evidence type="ECO:0000256" key="4">
    <source>
        <dbReference type="ARBA" id="ARBA00022723"/>
    </source>
</evidence>
<dbReference type="PROSITE" id="PS00723">
    <property type="entry name" value="POLYPRENYL_SYNTHASE_1"/>
    <property type="match status" value="1"/>
</dbReference>
<sequence>MDLTLTQDGLRAIETLLHDSIDSEVELLNDASRHILSSGGKHLRPHVALLAYLAAGGDDLHEAVSMAAAIEMVHTATLVHDDINDHALLRRGRPSVHARWGRTFALLCGDYMFAKVYELMAPYGPTYNVIMARACTQLVEGETLQAVAAKAGAIDRETYKRIVALKTASLFEGAARMGALLGGGDERTVEALAVYAYNLGIAFQMVDDILDVVGDPAALGKPVGTDLAQGRGAFVAQNGKTILGLQPAADGAAVAEVDEEDPIARMMSKLRSSGAIEAARLQALEMIDRARLALDDVPPSPARDELLSLTNDVLNRDH</sequence>
<dbReference type="SUPFAM" id="SSF48576">
    <property type="entry name" value="Terpenoid synthases"/>
    <property type="match status" value="1"/>
</dbReference>
<dbReference type="InterPro" id="IPR008949">
    <property type="entry name" value="Isoprenoid_synthase_dom_sf"/>
</dbReference>
<gene>
    <name evidence="7" type="ORF">CFX0092_B0244</name>
</gene>
<evidence type="ECO:0000256" key="2">
    <source>
        <dbReference type="ARBA" id="ARBA00006706"/>
    </source>
</evidence>
<evidence type="ECO:0000313" key="8">
    <source>
        <dbReference type="Proteomes" id="UP000215027"/>
    </source>
</evidence>
<dbReference type="InterPro" id="IPR033749">
    <property type="entry name" value="Polyprenyl_synt_CS"/>
</dbReference>
<evidence type="ECO:0000256" key="6">
    <source>
        <dbReference type="RuleBase" id="RU004466"/>
    </source>
</evidence>
<dbReference type="GO" id="GO:0008299">
    <property type="term" value="P:isoprenoid biosynthetic process"/>
    <property type="evidence" value="ECO:0007669"/>
    <property type="project" value="InterPro"/>
</dbReference>
<evidence type="ECO:0000256" key="1">
    <source>
        <dbReference type="ARBA" id="ARBA00001946"/>
    </source>
</evidence>
<name>A0A160T8N5_9CHLR</name>
<dbReference type="KEGG" id="pbf:CFX0092_B0244"/>
<protein>
    <submittedName>
        <fullName evidence="7">Short chain isoprenyl diphosphate synthase</fullName>
        <ecNumber evidence="7">2.5.1.-</ecNumber>
    </submittedName>
</protein>
<dbReference type="PANTHER" id="PTHR12001:SF69">
    <property type="entry name" value="ALL TRANS-POLYPRENYL-DIPHOSPHATE SYNTHASE PDSS1"/>
    <property type="match status" value="1"/>
</dbReference>
<keyword evidence="8" id="KW-1185">Reference proteome</keyword>
<dbReference type="PROSITE" id="PS00444">
    <property type="entry name" value="POLYPRENYL_SYNTHASE_2"/>
    <property type="match status" value="1"/>
</dbReference>
<reference evidence="7" key="1">
    <citation type="submission" date="2016-01" db="EMBL/GenBank/DDBJ databases">
        <authorList>
            <person name="Mcilroy J.S."/>
            <person name="Karst M S."/>
            <person name="Albertsen M."/>
        </authorList>
    </citation>
    <scope>NUCLEOTIDE SEQUENCE</scope>
    <source>
        <strain evidence="7">Cfx-K</strain>
    </source>
</reference>
<keyword evidence="4" id="KW-0479">Metal-binding</keyword>
<dbReference type="SFLD" id="SFLDS00005">
    <property type="entry name" value="Isoprenoid_Synthase_Type_I"/>
    <property type="match status" value="1"/>
</dbReference>
<dbReference type="InterPro" id="IPR000092">
    <property type="entry name" value="Polyprenyl_synt"/>
</dbReference>
<dbReference type="RefSeq" id="WP_095045143.1">
    <property type="nucleotide sequence ID" value="NZ_LN890656.1"/>
</dbReference>
<comment type="similarity">
    <text evidence="2 6">Belongs to the FPP/GGPP synthase family.</text>
</comment>
<dbReference type="EMBL" id="LN890656">
    <property type="protein sequence ID" value="CUS05778.1"/>
    <property type="molecule type" value="Genomic_DNA"/>
</dbReference>
<accession>A0A160T8N5</accession>
<dbReference type="Pfam" id="PF00348">
    <property type="entry name" value="polyprenyl_synt"/>
    <property type="match status" value="1"/>
</dbReference>
<dbReference type="AlphaFoldDB" id="A0A160T8N5"/>
<keyword evidence="3 6" id="KW-0808">Transferase</keyword>